<comment type="similarity">
    <text evidence="1">Belongs to the ATP-dependent AMP-binding enzyme family.</text>
</comment>
<evidence type="ECO:0000259" key="5">
    <source>
        <dbReference type="Pfam" id="PF13193"/>
    </source>
</evidence>
<keyword evidence="7" id="KW-1185">Reference proteome</keyword>
<evidence type="ECO:0000256" key="2">
    <source>
        <dbReference type="ARBA" id="ARBA00022598"/>
    </source>
</evidence>
<feature type="domain" description="AMP-dependent synthetase/ligase" evidence="4">
    <location>
        <begin position="12"/>
        <end position="335"/>
    </location>
</feature>
<keyword evidence="2 6" id="KW-0436">Ligase</keyword>
<dbReference type="GO" id="GO:0031956">
    <property type="term" value="F:medium-chain fatty acid-CoA ligase activity"/>
    <property type="evidence" value="ECO:0007669"/>
    <property type="project" value="TreeGrafter"/>
</dbReference>
<dbReference type="PANTHER" id="PTHR43201:SF5">
    <property type="entry name" value="MEDIUM-CHAIN ACYL-COA LIGASE ACSF2, MITOCHONDRIAL"/>
    <property type="match status" value="1"/>
</dbReference>
<gene>
    <name evidence="6" type="ORF">DENOEST_3894</name>
</gene>
<evidence type="ECO:0000256" key="1">
    <source>
        <dbReference type="ARBA" id="ARBA00006432"/>
    </source>
</evidence>
<feature type="domain" description="AMP-binding enzyme C-terminal" evidence="5">
    <location>
        <begin position="395"/>
        <end position="460"/>
    </location>
</feature>
<dbReference type="KEGG" id="doe:DENOEST_3894"/>
<dbReference type="Proteomes" id="UP000515733">
    <property type="component" value="Chromosome"/>
</dbReference>
<evidence type="ECO:0000256" key="3">
    <source>
        <dbReference type="SAM" id="MobiDB-lite"/>
    </source>
</evidence>
<evidence type="ECO:0000313" key="6">
    <source>
        <dbReference type="EMBL" id="CAB1371048.1"/>
    </source>
</evidence>
<dbReference type="PANTHER" id="PTHR43201">
    <property type="entry name" value="ACYL-COA SYNTHETASE"/>
    <property type="match status" value="1"/>
</dbReference>
<evidence type="ECO:0000313" key="7">
    <source>
        <dbReference type="Proteomes" id="UP000515733"/>
    </source>
</evidence>
<dbReference type="Gene3D" id="3.30.300.30">
    <property type="match status" value="1"/>
</dbReference>
<dbReference type="Pfam" id="PF00501">
    <property type="entry name" value="AMP-binding"/>
    <property type="match status" value="1"/>
</dbReference>
<dbReference type="InterPro" id="IPR045851">
    <property type="entry name" value="AMP-bd_C_sf"/>
</dbReference>
<dbReference type="InterPro" id="IPR000873">
    <property type="entry name" value="AMP-dep_synth/lig_dom"/>
</dbReference>
<dbReference type="InterPro" id="IPR025110">
    <property type="entry name" value="AMP-bd_C"/>
</dbReference>
<dbReference type="AlphaFoldDB" id="A0A6S6YEQ1"/>
<dbReference type="Pfam" id="PF13193">
    <property type="entry name" value="AMP-binding_C"/>
    <property type="match status" value="1"/>
</dbReference>
<sequence length="483" mass="53748">MSKIPYVRLIRRFSEETPQRTVIVCDSGNITCEALEKRSNRLARAYAAQGVSEGDVVTVCLPNDAEYFYACVAIWKLGAIPNPLSVGLPTAEFAAILAEAKPSLIVGMASLLGYKTLPADYEPDESFSDQPLPEKISPHERAMTSGGSTGRPKLIIPANPAIYDQQNPPQLFTPEKTILVPGPLYHAGGYSTAWGGVFSGGCAVVMRRFDPEQCLRLIEKHRIDRVFFVPTMLNRIWRLPEKVRLSYDISSLKFVGSGGAPCPQWLFRAWIEWLGPERMFEGYGPSERIGRTFITGTEWLRHPGSVGKAMDGCSIRILDEYRQEVPVGTVGEIYMMPAAGTASTFIYRGAERRMTEDGWESVGDMGYLDSEGYLYIADRRTDMILCGGRNIFPAEIEAALNSHPSVKASVVVGLPDDDMGQKIHAIVENSKPVTEEALRQHLEHLLIRYKIPHSFEFVQTALFNEAGKVRRSELRAERISLIQ</sequence>
<accession>A0A6S6YEQ1</accession>
<organism evidence="6 7">
    <name type="scientific">Denitratisoma oestradiolicum</name>
    <dbReference type="NCBI Taxonomy" id="311182"/>
    <lineage>
        <taxon>Bacteria</taxon>
        <taxon>Pseudomonadati</taxon>
        <taxon>Pseudomonadota</taxon>
        <taxon>Betaproteobacteria</taxon>
        <taxon>Nitrosomonadales</taxon>
        <taxon>Sterolibacteriaceae</taxon>
        <taxon>Denitratisoma</taxon>
    </lineage>
</organism>
<name>A0A6S6YEQ1_9PROT</name>
<dbReference type="InterPro" id="IPR042099">
    <property type="entry name" value="ANL_N_sf"/>
</dbReference>
<dbReference type="Gene3D" id="3.40.50.12780">
    <property type="entry name" value="N-terminal domain of ligase-like"/>
    <property type="match status" value="1"/>
</dbReference>
<dbReference type="EMBL" id="LR778301">
    <property type="protein sequence ID" value="CAB1371048.1"/>
    <property type="molecule type" value="Genomic_DNA"/>
</dbReference>
<proteinExistence type="inferred from homology"/>
<reference evidence="6 7" key="1">
    <citation type="submission" date="2020-03" db="EMBL/GenBank/DDBJ databases">
        <authorList>
            <consortium name="Genoscope - CEA"/>
            <person name="William W."/>
        </authorList>
    </citation>
    <scope>NUCLEOTIDE SEQUENCE [LARGE SCALE GENOMIC DNA]</scope>
    <source>
        <strain evidence="7">DSM 16959</strain>
    </source>
</reference>
<feature type="region of interest" description="Disordered" evidence="3">
    <location>
        <begin position="123"/>
        <end position="149"/>
    </location>
</feature>
<evidence type="ECO:0000259" key="4">
    <source>
        <dbReference type="Pfam" id="PF00501"/>
    </source>
</evidence>
<dbReference type="RefSeq" id="WP_197970659.1">
    <property type="nucleotide sequence ID" value="NZ_LR778301.1"/>
</dbReference>
<protein>
    <submittedName>
        <fullName evidence="6">Acid--CoA ligase</fullName>
    </submittedName>
</protein>
<dbReference type="SUPFAM" id="SSF56801">
    <property type="entry name" value="Acetyl-CoA synthetase-like"/>
    <property type="match status" value="1"/>
</dbReference>
<dbReference type="GO" id="GO:0006631">
    <property type="term" value="P:fatty acid metabolic process"/>
    <property type="evidence" value="ECO:0007669"/>
    <property type="project" value="TreeGrafter"/>
</dbReference>